<dbReference type="AlphaFoldDB" id="A0AAD2E1G1"/>
<proteinExistence type="predicted"/>
<dbReference type="Proteomes" id="UP000834106">
    <property type="component" value="Chromosome 12"/>
</dbReference>
<organism evidence="1 2">
    <name type="scientific">Fraxinus pennsylvanica</name>
    <dbReference type="NCBI Taxonomy" id="56036"/>
    <lineage>
        <taxon>Eukaryota</taxon>
        <taxon>Viridiplantae</taxon>
        <taxon>Streptophyta</taxon>
        <taxon>Embryophyta</taxon>
        <taxon>Tracheophyta</taxon>
        <taxon>Spermatophyta</taxon>
        <taxon>Magnoliopsida</taxon>
        <taxon>eudicotyledons</taxon>
        <taxon>Gunneridae</taxon>
        <taxon>Pentapetalae</taxon>
        <taxon>asterids</taxon>
        <taxon>lamiids</taxon>
        <taxon>Lamiales</taxon>
        <taxon>Oleaceae</taxon>
        <taxon>Oleeae</taxon>
        <taxon>Fraxinus</taxon>
    </lineage>
</organism>
<accession>A0AAD2E1G1</accession>
<reference evidence="1" key="1">
    <citation type="submission" date="2023-05" db="EMBL/GenBank/DDBJ databases">
        <authorList>
            <person name="Huff M."/>
        </authorList>
    </citation>
    <scope>NUCLEOTIDE SEQUENCE</scope>
</reference>
<evidence type="ECO:0000313" key="2">
    <source>
        <dbReference type="Proteomes" id="UP000834106"/>
    </source>
</evidence>
<evidence type="ECO:0000313" key="1">
    <source>
        <dbReference type="EMBL" id="CAI9772648.1"/>
    </source>
</evidence>
<keyword evidence="2" id="KW-1185">Reference proteome</keyword>
<gene>
    <name evidence="1" type="ORF">FPE_LOCUS20078</name>
</gene>
<sequence length="111" mass="12546">MVTYSENVKVTVPLEIEKEGSWTAFTEILGSLGLKREKNTIRTTMAMNIRKIIATMHEAKFVRPLGGLRGFVFAIADLVYKLFVQQIIATESEKSVNSSVFERDDGEVSWM</sequence>
<dbReference type="EMBL" id="OU503047">
    <property type="protein sequence ID" value="CAI9772648.1"/>
    <property type="molecule type" value="Genomic_DNA"/>
</dbReference>
<name>A0AAD2E1G1_9LAMI</name>
<protein>
    <submittedName>
        <fullName evidence="1">Uncharacterized protein</fullName>
    </submittedName>
</protein>